<dbReference type="Gene3D" id="3.40.30.10">
    <property type="entry name" value="Glutaredoxin"/>
    <property type="match status" value="1"/>
</dbReference>
<protein>
    <submittedName>
        <fullName evidence="2">Thiol-disulfide isomerase or thioredoxin</fullName>
    </submittedName>
</protein>
<dbReference type="RefSeq" id="WP_073310234.1">
    <property type="nucleotide sequence ID" value="NZ_FQZI01000002.1"/>
</dbReference>
<evidence type="ECO:0000313" key="3">
    <source>
        <dbReference type="Proteomes" id="UP000184488"/>
    </source>
</evidence>
<dbReference type="GO" id="GO:0016853">
    <property type="term" value="F:isomerase activity"/>
    <property type="evidence" value="ECO:0007669"/>
    <property type="project" value="UniProtKB-KW"/>
</dbReference>
<proteinExistence type="predicted"/>
<dbReference type="InterPro" id="IPR036249">
    <property type="entry name" value="Thioredoxin-like_sf"/>
</dbReference>
<gene>
    <name evidence="2" type="ORF">SAMN05444363_1616</name>
</gene>
<dbReference type="CDD" id="cd02947">
    <property type="entry name" value="TRX_family"/>
    <property type="match status" value="1"/>
</dbReference>
<evidence type="ECO:0000259" key="1">
    <source>
        <dbReference type="Pfam" id="PF00085"/>
    </source>
</evidence>
<keyword evidence="2" id="KW-0413">Isomerase</keyword>
<dbReference type="SUPFAM" id="SSF52833">
    <property type="entry name" value="Thioredoxin-like"/>
    <property type="match status" value="1"/>
</dbReference>
<dbReference type="Proteomes" id="UP000184488">
    <property type="component" value="Unassembled WGS sequence"/>
</dbReference>
<reference evidence="3" key="1">
    <citation type="submission" date="2016-11" db="EMBL/GenBank/DDBJ databases">
        <authorList>
            <person name="Varghese N."/>
            <person name="Submissions S."/>
        </authorList>
    </citation>
    <scope>NUCLEOTIDE SEQUENCE [LARGE SCALE GENOMIC DNA]</scope>
    <source>
        <strain evidence="3">DSM 18829</strain>
    </source>
</reference>
<dbReference type="AlphaFoldDB" id="A0A1M6DT39"/>
<sequence>MKKIFLLILTSILFIGCKTKQLQDTVALSKDIKEEVITEEPKEIILIGQHSKSDLQQEPYANWFNPEEKSYVPNKETLFSLRNINQDYTITIFMGTWCDDSKQQVPRFYKILNDIDFDLSKVKLITVDKSKTTPEKHEEGLNITNVPTFIFYKDNKELNRIVESPVESLEKDMFKIITEQPYKHTYEN</sequence>
<dbReference type="OrthoDB" id="6398367at2"/>
<dbReference type="STRING" id="415425.SAMN05444363_1616"/>
<dbReference type="Pfam" id="PF00085">
    <property type="entry name" value="Thioredoxin"/>
    <property type="match status" value="1"/>
</dbReference>
<dbReference type="PROSITE" id="PS51257">
    <property type="entry name" value="PROKAR_LIPOPROTEIN"/>
    <property type="match status" value="1"/>
</dbReference>
<dbReference type="EMBL" id="FQZI01000002">
    <property type="protein sequence ID" value="SHI76290.1"/>
    <property type="molecule type" value="Genomic_DNA"/>
</dbReference>
<feature type="domain" description="Thioredoxin" evidence="1">
    <location>
        <begin position="86"/>
        <end position="169"/>
    </location>
</feature>
<accession>A0A1M6DT39</accession>
<keyword evidence="3" id="KW-1185">Reference proteome</keyword>
<dbReference type="InterPro" id="IPR013766">
    <property type="entry name" value="Thioredoxin_domain"/>
</dbReference>
<evidence type="ECO:0000313" key="2">
    <source>
        <dbReference type="EMBL" id="SHI76290.1"/>
    </source>
</evidence>
<name>A0A1M6DT39_9FLAO</name>
<organism evidence="2 3">
    <name type="scientific">Flavobacterium terrae</name>
    <dbReference type="NCBI Taxonomy" id="415425"/>
    <lineage>
        <taxon>Bacteria</taxon>
        <taxon>Pseudomonadati</taxon>
        <taxon>Bacteroidota</taxon>
        <taxon>Flavobacteriia</taxon>
        <taxon>Flavobacteriales</taxon>
        <taxon>Flavobacteriaceae</taxon>
        <taxon>Flavobacterium</taxon>
    </lineage>
</organism>